<feature type="domain" description="RNA polymerase sigma-70 region 2" evidence="5">
    <location>
        <begin position="19"/>
        <end position="82"/>
    </location>
</feature>
<evidence type="ECO:0000313" key="8">
    <source>
        <dbReference type="Proteomes" id="UP000028521"/>
    </source>
</evidence>
<dbReference type="AlphaFoldDB" id="A0A084TMP3"/>
<dbReference type="RefSeq" id="WP_036119280.1">
    <property type="nucleotide sequence ID" value="NZ_BMET01000005.1"/>
</dbReference>
<organism evidence="7 8">
    <name type="scientific">Mangrovimonas yunxiaonensis</name>
    <dbReference type="NCBI Taxonomy" id="1197477"/>
    <lineage>
        <taxon>Bacteria</taxon>
        <taxon>Pseudomonadati</taxon>
        <taxon>Bacteroidota</taxon>
        <taxon>Flavobacteriia</taxon>
        <taxon>Flavobacteriales</taxon>
        <taxon>Flavobacteriaceae</taxon>
        <taxon>Mangrovimonas</taxon>
    </lineage>
</organism>
<dbReference type="InterPro" id="IPR013324">
    <property type="entry name" value="RNA_pol_sigma_r3/r4-like"/>
</dbReference>
<reference evidence="7 8" key="1">
    <citation type="journal article" date="2014" name="Genome Announc.">
        <title>Draft Genome Sequence of the Algicidal Bacterium Mangrovimonas yunxiaonensis Strain LY01.</title>
        <authorList>
            <person name="Li Y."/>
            <person name="Zhu H."/>
            <person name="Li C."/>
            <person name="Zhang H."/>
            <person name="Chen Z."/>
            <person name="Zheng W."/>
            <person name="Xu H."/>
            <person name="Zheng T."/>
        </authorList>
    </citation>
    <scope>NUCLEOTIDE SEQUENCE [LARGE SCALE GENOMIC DNA]</scope>
    <source>
        <strain evidence="7 8">LY01</strain>
    </source>
</reference>
<dbReference type="InterPro" id="IPR014284">
    <property type="entry name" value="RNA_pol_sigma-70_dom"/>
</dbReference>
<dbReference type="Pfam" id="PF04542">
    <property type="entry name" value="Sigma70_r2"/>
    <property type="match status" value="1"/>
</dbReference>
<dbReference type="Pfam" id="PF08281">
    <property type="entry name" value="Sigma70_r4_2"/>
    <property type="match status" value="1"/>
</dbReference>
<dbReference type="GO" id="GO:0016987">
    <property type="term" value="F:sigma factor activity"/>
    <property type="evidence" value="ECO:0007669"/>
    <property type="project" value="UniProtKB-KW"/>
</dbReference>
<gene>
    <name evidence="7" type="ORF">IA57_03695</name>
</gene>
<evidence type="ECO:0000256" key="4">
    <source>
        <dbReference type="ARBA" id="ARBA00023163"/>
    </source>
</evidence>
<dbReference type="InterPro" id="IPR013325">
    <property type="entry name" value="RNA_pol_sigma_r2"/>
</dbReference>
<dbReference type="OrthoDB" id="659855at2"/>
<dbReference type="STRING" id="1197477.IA57_03695"/>
<evidence type="ECO:0000256" key="2">
    <source>
        <dbReference type="ARBA" id="ARBA00023015"/>
    </source>
</evidence>
<dbReference type="PANTHER" id="PTHR43133">
    <property type="entry name" value="RNA POLYMERASE ECF-TYPE SIGMA FACTO"/>
    <property type="match status" value="1"/>
</dbReference>
<evidence type="ECO:0000259" key="6">
    <source>
        <dbReference type="Pfam" id="PF08281"/>
    </source>
</evidence>
<dbReference type="GO" id="GO:0003677">
    <property type="term" value="F:DNA binding"/>
    <property type="evidence" value="ECO:0007669"/>
    <property type="project" value="InterPro"/>
</dbReference>
<accession>A0A084TMP3</accession>
<protein>
    <submittedName>
        <fullName evidence="7">RNA polymerase sigma-70 factor</fullName>
    </submittedName>
</protein>
<dbReference type="InterPro" id="IPR036388">
    <property type="entry name" value="WH-like_DNA-bd_sf"/>
</dbReference>
<sequence>MKKDLPQNVCEEPVFERVYNACSKDLYDFLYYKYGEDLTPEDKVQEAFVTLWENCNKVAFGKARAFLFTVANNLMRNAIKHKKVVLNYQKATPKVHTQETPQFLLEKDEYLKRYQQVLQQLSEEQRVAFLLSKVEGKKHKEIANMLGVTQKVVEYRIYSAFKIFKAALEHFKA</sequence>
<dbReference type="EMBL" id="JPFK01000003">
    <property type="protein sequence ID" value="KFB01979.1"/>
    <property type="molecule type" value="Genomic_DNA"/>
</dbReference>
<comment type="caution">
    <text evidence="7">The sequence shown here is derived from an EMBL/GenBank/DDBJ whole genome shotgun (WGS) entry which is preliminary data.</text>
</comment>
<proteinExistence type="inferred from homology"/>
<dbReference type="InterPro" id="IPR007627">
    <property type="entry name" value="RNA_pol_sigma70_r2"/>
</dbReference>
<evidence type="ECO:0000256" key="1">
    <source>
        <dbReference type="ARBA" id="ARBA00010641"/>
    </source>
</evidence>
<feature type="domain" description="RNA polymerase sigma factor 70 region 4 type 2" evidence="6">
    <location>
        <begin position="113"/>
        <end position="161"/>
    </location>
</feature>
<keyword evidence="2" id="KW-0805">Transcription regulation</keyword>
<dbReference type="CDD" id="cd06171">
    <property type="entry name" value="Sigma70_r4"/>
    <property type="match status" value="1"/>
</dbReference>
<dbReference type="PANTHER" id="PTHR43133:SF46">
    <property type="entry name" value="RNA POLYMERASE SIGMA-70 FACTOR ECF SUBFAMILY"/>
    <property type="match status" value="1"/>
</dbReference>
<dbReference type="InterPro" id="IPR039425">
    <property type="entry name" value="RNA_pol_sigma-70-like"/>
</dbReference>
<dbReference type="SUPFAM" id="SSF88946">
    <property type="entry name" value="Sigma2 domain of RNA polymerase sigma factors"/>
    <property type="match status" value="1"/>
</dbReference>
<dbReference type="InterPro" id="IPR013249">
    <property type="entry name" value="RNA_pol_sigma70_r4_t2"/>
</dbReference>
<comment type="similarity">
    <text evidence="1">Belongs to the sigma-70 factor family. ECF subfamily.</text>
</comment>
<evidence type="ECO:0000256" key="3">
    <source>
        <dbReference type="ARBA" id="ARBA00023082"/>
    </source>
</evidence>
<keyword evidence="4" id="KW-0804">Transcription</keyword>
<dbReference type="NCBIfam" id="TIGR02937">
    <property type="entry name" value="sigma70-ECF"/>
    <property type="match status" value="1"/>
</dbReference>
<keyword evidence="8" id="KW-1185">Reference proteome</keyword>
<name>A0A084TMP3_9FLAO</name>
<dbReference type="Proteomes" id="UP000028521">
    <property type="component" value="Unassembled WGS sequence"/>
</dbReference>
<keyword evidence="3" id="KW-0731">Sigma factor</keyword>
<evidence type="ECO:0000313" key="7">
    <source>
        <dbReference type="EMBL" id="KFB01979.1"/>
    </source>
</evidence>
<dbReference type="eggNOG" id="COG1595">
    <property type="taxonomic scope" value="Bacteria"/>
</dbReference>
<evidence type="ECO:0000259" key="5">
    <source>
        <dbReference type="Pfam" id="PF04542"/>
    </source>
</evidence>
<dbReference type="Gene3D" id="1.10.1740.10">
    <property type="match status" value="1"/>
</dbReference>
<reference evidence="8" key="2">
    <citation type="submission" date="2014-07" db="EMBL/GenBank/DDBJ databases">
        <title>Genome sequence of Mangrovimonas yunxiaonensis.</title>
        <authorList>
            <person name="Li Y."/>
            <person name="Zheng T."/>
        </authorList>
    </citation>
    <scope>NUCLEOTIDE SEQUENCE [LARGE SCALE GENOMIC DNA]</scope>
    <source>
        <strain evidence="8">LY01</strain>
    </source>
</reference>
<dbReference type="Gene3D" id="1.10.10.10">
    <property type="entry name" value="Winged helix-like DNA-binding domain superfamily/Winged helix DNA-binding domain"/>
    <property type="match status" value="1"/>
</dbReference>
<dbReference type="SUPFAM" id="SSF88659">
    <property type="entry name" value="Sigma3 and sigma4 domains of RNA polymerase sigma factors"/>
    <property type="match status" value="1"/>
</dbReference>
<dbReference type="GO" id="GO:0006352">
    <property type="term" value="P:DNA-templated transcription initiation"/>
    <property type="evidence" value="ECO:0007669"/>
    <property type="project" value="InterPro"/>
</dbReference>